<feature type="region of interest" description="Disordered" evidence="1">
    <location>
        <begin position="73"/>
        <end position="94"/>
    </location>
</feature>
<dbReference type="AlphaFoldDB" id="A0A8J4YPA9"/>
<feature type="compositionally biased region" description="Low complexity" evidence="1">
    <location>
        <begin position="32"/>
        <end position="44"/>
    </location>
</feature>
<organism evidence="2 3">
    <name type="scientific">Chionoecetes opilio</name>
    <name type="common">Atlantic snow crab</name>
    <name type="synonym">Cancer opilio</name>
    <dbReference type="NCBI Taxonomy" id="41210"/>
    <lineage>
        <taxon>Eukaryota</taxon>
        <taxon>Metazoa</taxon>
        <taxon>Ecdysozoa</taxon>
        <taxon>Arthropoda</taxon>
        <taxon>Crustacea</taxon>
        <taxon>Multicrustacea</taxon>
        <taxon>Malacostraca</taxon>
        <taxon>Eumalacostraca</taxon>
        <taxon>Eucarida</taxon>
        <taxon>Decapoda</taxon>
        <taxon>Pleocyemata</taxon>
        <taxon>Brachyura</taxon>
        <taxon>Eubrachyura</taxon>
        <taxon>Majoidea</taxon>
        <taxon>Majidae</taxon>
        <taxon>Chionoecetes</taxon>
    </lineage>
</organism>
<reference evidence="2" key="1">
    <citation type="submission" date="2020-07" db="EMBL/GenBank/DDBJ databases">
        <title>The High-quality genome of the commercially important snow crab, Chionoecetes opilio.</title>
        <authorList>
            <person name="Jeong J.-H."/>
            <person name="Ryu S."/>
        </authorList>
    </citation>
    <scope>NUCLEOTIDE SEQUENCE</scope>
    <source>
        <strain evidence="2">MADBK_172401_WGS</strain>
        <tissue evidence="2">Digestive gland</tissue>
    </source>
</reference>
<feature type="compositionally biased region" description="Low complexity" evidence="1">
    <location>
        <begin position="73"/>
        <end position="83"/>
    </location>
</feature>
<gene>
    <name evidence="2" type="ORF">GWK47_034126</name>
</gene>
<proteinExistence type="predicted"/>
<feature type="region of interest" description="Disordered" evidence="1">
    <location>
        <begin position="111"/>
        <end position="130"/>
    </location>
</feature>
<comment type="caution">
    <text evidence="2">The sequence shown here is derived from an EMBL/GenBank/DDBJ whole genome shotgun (WGS) entry which is preliminary data.</text>
</comment>
<evidence type="ECO:0000313" key="2">
    <source>
        <dbReference type="EMBL" id="KAG0727691.1"/>
    </source>
</evidence>
<feature type="region of interest" description="Disordered" evidence="1">
    <location>
        <begin position="1"/>
        <end position="50"/>
    </location>
</feature>
<keyword evidence="3" id="KW-1185">Reference proteome</keyword>
<accession>A0A8J4YPA9</accession>
<feature type="compositionally biased region" description="Polar residues" evidence="1">
    <location>
        <begin position="1"/>
        <end position="20"/>
    </location>
</feature>
<protein>
    <submittedName>
        <fullName evidence="2">Uncharacterized protein</fullName>
    </submittedName>
</protein>
<sequence>MHRNTTASTRQNSTPSLSSHRNTRLNPPPSLSPDLPEASSSLPLDTKAATTSKYNTPLRITQITRSAKSVQGGDLLSDLLPPDHSSDGDDGDLQDLASTYRTALLSAKAKESAKAKAKQREISPDNRPAAITADTLNMASLKKKSEPAIQYTWTFLLSPHTPGSRRRRVPLIMHRKLFFFSTQKYSPGKRRLLEERREEGIHARKGAAVVAKREKINPKKPKKKKVSRVQKCKIEKRQREMLALQLLLKRECCCCRCKLP</sequence>
<name>A0A8J4YPA9_CHIOP</name>
<evidence type="ECO:0000256" key="1">
    <source>
        <dbReference type="SAM" id="MobiDB-lite"/>
    </source>
</evidence>
<evidence type="ECO:0000313" key="3">
    <source>
        <dbReference type="Proteomes" id="UP000770661"/>
    </source>
</evidence>
<dbReference type="Proteomes" id="UP000770661">
    <property type="component" value="Unassembled WGS sequence"/>
</dbReference>
<dbReference type="EMBL" id="JACEEZ010003062">
    <property type="protein sequence ID" value="KAG0727691.1"/>
    <property type="molecule type" value="Genomic_DNA"/>
</dbReference>
<feature type="compositionally biased region" description="Basic and acidic residues" evidence="1">
    <location>
        <begin position="111"/>
        <end position="124"/>
    </location>
</feature>